<evidence type="ECO:0000313" key="2">
    <source>
        <dbReference type="EMBL" id="WDF67335.1"/>
    </source>
</evidence>
<dbReference type="Gene3D" id="3.20.20.80">
    <property type="entry name" value="Glycosidases"/>
    <property type="match status" value="1"/>
</dbReference>
<dbReference type="InterPro" id="IPR013780">
    <property type="entry name" value="Glyco_hydro_b"/>
</dbReference>
<evidence type="ECO:0000313" key="3">
    <source>
        <dbReference type="Proteomes" id="UP001221558"/>
    </source>
</evidence>
<gene>
    <name evidence="2" type="ORF">PQ465_13575</name>
</gene>
<dbReference type="EMBL" id="CP117880">
    <property type="protein sequence ID" value="WDF67335.1"/>
    <property type="molecule type" value="Genomic_DNA"/>
</dbReference>
<dbReference type="InterPro" id="IPR017853">
    <property type="entry name" value="GH"/>
</dbReference>
<dbReference type="PANTHER" id="PTHR42767:SF1">
    <property type="entry name" value="ENDO-BETA-1,6-GALACTANASE-LIKE DOMAIN-CONTAINING PROTEIN"/>
    <property type="match status" value="1"/>
</dbReference>
<dbReference type="SUPFAM" id="SSF51445">
    <property type="entry name" value="(Trans)glycosidases"/>
    <property type="match status" value="1"/>
</dbReference>
<dbReference type="PANTHER" id="PTHR42767">
    <property type="entry name" value="ENDO-BETA-1,6-GALACTANASE"/>
    <property type="match status" value="1"/>
</dbReference>
<keyword evidence="3" id="KW-1185">Reference proteome</keyword>
<dbReference type="GO" id="GO:0016787">
    <property type="term" value="F:hydrolase activity"/>
    <property type="evidence" value="ECO:0007669"/>
    <property type="project" value="UniProtKB-KW"/>
</dbReference>
<sequence length="540" mass="61491">MRKTGLNRNAIMLLFPILLFGSFVTASPIAPLIDSPTTDSVSIRPVFIDVDTRYQTMESFMASDCWMPNIVGQDWDKKHKENIAKLLFSSKITKGSPEGIGLSGWRFVLGGGSYNQGDSSDISQIDRRGESFMDPQTGEIDWTRQRGQRYFLKKAKKYGVKNFVLFSISPPAFMTKNGKAYSSAGAHANLKEDCYDDFADYMTETVKQINKKYGINFNFISPLNEPQYDWEKPAQEGSGWQNEESYRLIRELDASITKKRLQTNILFGEAVSYKYLLDEDDKPNRGHLIQDFFTSTGKYSLLKFPNVASVATAHSYWLDGDWATLKSIREDVRDAAKSANIRLFQTEWSMLGDHYHKDEFVGFEQASYMDIALYLAKVIHADLAYADVSSWSYWTSMDVDRYNHKNRFLLIELHPKDGVFGNVREGGDYSPTASLWVLGNYSLFIRPGYVRVKMDVNNKDQDVFGTSYISPDKKTLVSVYTNNSEKSQTVSPNLDVSSLRSIYTYTTSAHSKLNEEQQHTSSSKIKLPAKSVVTVKYNYR</sequence>
<reference evidence="2 3" key="1">
    <citation type="submission" date="2023-02" db="EMBL/GenBank/DDBJ databases">
        <title>Genome sequence of Sphingobacterium sp. KACC 22765.</title>
        <authorList>
            <person name="Kim S."/>
            <person name="Heo J."/>
            <person name="Kwon S.-W."/>
        </authorList>
    </citation>
    <scope>NUCLEOTIDE SEQUENCE [LARGE SCALE GENOMIC DNA]</scope>
    <source>
        <strain evidence="2 3">KACC 22765</strain>
    </source>
</reference>
<dbReference type="InterPro" id="IPR039514">
    <property type="entry name" value="6GAL-like"/>
</dbReference>
<keyword evidence="2" id="KW-0378">Hydrolase</keyword>
<name>A0ABY7WEM6_9SPHI</name>
<organism evidence="2 3">
    <name type="scientific">Sphingobacterium oryzagri</name>
    <dbReference type="NCBI Taxonomy" id="3025669"/>
    <lineage>
        <taxon>Bacteria</taxon>
        <taxon>Pseudomonadati</taxon>
        <taxon>Bacteroidota</taxon>
        <taxon>Sphingobacteriia</taxon>
        <taxon>Sphingobacteriales</taxon>
        <taxon>Sphingobacteriaceae</taxon>
        <taxon>Sphingobacterium</taxon>
    </lineage>
</organism>
<feature type="domain" description="Endo-beta-1,6-galactanase-like" evidence="1">
    <location>
        <begin position="46"/>
        <end position="405"/>
    </location>
</feature>
<protein>
    <submittedName>
        <fullName evidence="2">Glycoside hydrolase</fullName>
    </submittedName>
</protein>
<dbReference type="RefSeq" id="WP_274266065.1">
    <property type="nucleotide sequence ID" value="NZ_CP117880.1"/>
</dbReference>
<dbReference type="InterPro" id="IPR039743">
    <property type="entry name" value="6GAL/EXGAL"/>
</dbReference>
<dbReference type="Gene3D" id="2.60.40.1180">
    <property type="entry name" value="Golgi alpha-mannosidase II"/>
    <property type="match status" value="1"/>
</dbReference>
<dbReference type="Pfam" id="PF14587">
    <property type="entry name" value="Glyco_hydr_30_2"/>
    <property type="match status" value="1"/>
</dbReference>
<accession>A0ABY7WEM6</accession>
<evidence type="ECO:0000259" key="1">
    <source>
        <dbReference type="Pfam" id="PF14587"/>
    </source>
</evidence>
<proteinExistence type="predicted"/>
<dbReference type="Proteomes" id="UP001221558">
    <property type="component" value="Chromosome"/>
</dbReference>